<feature type="domain" description="Acyl-CoA oxidase C-alpha1" evidence="16">
    <location>
        <begin position="276"/>
        <end position="437"/>
    </location>
</feature>
<dbReference type="Proteomes" id="UP001162131">
    <property type="component" value="Unassembled WGS sequence"/>
</dbReference>
<dbReference type="PIRSF" id="PIRSF000168">
    <property type="entry name" value="Acyl-CoA_oxidase"/>
    <property type="match status" value="1"/>
</dbReference>
<dbReference type="InterPro" id="IPR002655">
    <property type="entry name" value="Acyl-CoA_oxidase_C"/>
</dbReference>
<dbReference type="SUPFAM" id="SSF56645">
    <property type="entry name" value="Acyl-CoA dehydrogenase NM domain-like"/>
    <property type="match status" value="1"/>
</dbReference>
<evidence type="ECO:0000256" key="1">
    <source>
        <dbReference type="ARBA" id="ARBA00001201"/>
    </source>
</evidence>
<dbReference type="SUPFAM" id="SSF47203">
    <property type="entry name" value="Acyl-CoA dehydrogenase C-terminal domain-like"/>
    <property type="match status" value="2"/>
</dbReference>
<keyword evidence="10" id="KW-0576">Peroxisome</keyword>
<keyword evidence="6 11" id="KW-0274">FAD</keyword>
<keyword evidence="7" id="KW-0276">Fatty acid metabolism</keyword>
<comment type="subcellular location">
    <subcellularLocation>
        <location evidence="3">Peroxisome</location>
    </subcellularLocation>
</comment>
<dbReference type="GO" id="GO:0005504">
    <property type="term" value="F:fatty acid binding"/>
    <property type="evidence" value="ECO:0007669"/>
    <property type="project" value="TreeGrafter"/>
</dbReference>
<keyword evidence="8" id="KW-0560">Oxidoreductase</keyword>
<dbReference type="Gene3D" id="1.10.540.10">
    <property type="entry name" value="Acyl-CoA dehydrogenase/oxidase, N-terminal domain"/>
    <property type="match status" value="1"/>
</dbReference>
<evidence type="ECO:0000313" key="18">
    <source>
        <dbReference type="Proteomes" id="UP001162131"/>
    </source>
</evidence>
<dbReference type="GO" id="GO:0071949">
    <property type="term" value="F:FAD binding"/>
    <property type="evidence" value="ECO:0007669"/>
    <property type="project" value="InterPro"/>
</dbReference>
<keyword evidence="18" id="KW-1185">Reference proteome</keyword>
<evidence type="ECO:0000259" key="13">
    <source>
        <dbReference type="Pfam" id="PF01756"/>
    </source>
</evidence>
<evidence type="ECO:0000256" key="11">
    <source>
        <dbReference type="PIRNR" id="PIRNR000168"/>
    </source>
</evidence>
<dbReference type="GO" id="GO:0033540">
    <property type="term" value="P:fatty acid beta-oxidation using acyl-CoA oxidase"/>
    <property type="evidence" value="ECO:0007669"/>
    <property type="project" value="TreeGrafter"/>
</dbReference>
<keyword evidence="9" id="KW-0443">Lipid metabolism</keyword>
<evidence type="ECO:0000256" key="3">
    <source>
        <dbReference type="ARBA" id="ARBA00004275"/>
    </source>
</evidence>
<comment type="similarity">
    <text evidence="4 11">Belongs to the acyl-CoA oxidase family.</text>
</comment>
<evidence type="ECO:0000259" key="14">
    <source>
        <dbReference type="Pfam" id="PF02770"/>
    </source>
</evidence>
<keyword evidence="5 11" id="KW-0285">Flavoprotein</keyword>
<proteinExistence type="inferred from homology"/>
<dbReference type="Pfam" id="PF22924">
    <property type="entry name" value="ACOX_C_alpha1"/>
    <property type="match status" value="1"/>
</dbReference>
<dbReference type="EMBL" id="CAJZBQ010000029">
    <property type="protein sequence ID" value="CAG9321703.1"/>
    <property type="molecule type" value="Genomic_DNA"/>
</dbReference>
<dbReference type="FunFam" id="2.40.110.10:FF:000003">
    <property type="entry name" value="Acyl-coenzyme A oxidase"/>
    <property type="match status" value="1"/>
</dbReference>
<evidence type="ECO:0000259" key="16">
    <source>
        <dbReference type="Pfam" id="PF22924"/>
    </source>
</evidence>
<dbReference type="GO" id="GO:0003997">
    <property type="term" value="F:acyl-CoA oxidase activity"/>
    <property type="evidence" value="ECO:0007669"/>
    <property type="project" value="UniProtKB-EC"/>
</dbReference>
<dbReference type="PANTHER" id="PTHR10909">
    <property type="entry name" value="ELECTRON TRANSPORT OXIDOREDUCTASE"/>
    <property type="match status" value="1"/>
</dbReference>
<dbReference type="FunFam" id="1.20.140.10:FF:000015">
    <property type="entry name" value="Acyl-coenzyme A oxidase"/>
    <property type="match status" value="1"/>
</dbReference>
<comment type="caution">
    <text evidence="17">The sequence shown here is derived from an EMBL/GenBank/DDBJ whole genome shotgun (WGS) entry which is preliminary data.</text>
</comment>
<dbReference type="InterPro" id="IPR012258">
    <property type="entry name" value="Acyl-CoA_oxidase"/>
</dbReference>
<dbReference type="Pfam" id="PF14749">
    <property type="entry name" value="Acyl-CoA_ox_N"/>
    <property type="match status" value="1"/>
</dbReference>
<dbReference type="Pfam" id="PF02770">
    <property type="entry name" value="Acyl-CoA_dh_M"/>
    <property type="match status" value="1"/>
</dbReference>
<reference evidence="17" key="1">
    <citation type="submission" date="2021-09" db="EMBL/GenBank/DDBJ databases">
        <authorList>
            <consortium name="AG Swart"/>
            <person name="Singh M."/>
            <person name="Singh A."/>
            <person name="Seah K."/>
            <person name="Emmerich C."/>
        </authorList>
    </citation>
    <scope>NUCLEOTIDE SEQUENCE</scope>
    <source>
        <strain evidence="17">ATCC30299</strain>
    </source>
</reference>
<dbReference type="InterPro" id="IPR006091">
    <property type="entry name" value="Acyl-CoA_Oxase/DH_mid-dom"/>
</dbReference>
<dbReference type="InterPro" id="IPR037069">
    <property type="entry name" value="AcylCoA_DH/ox_N_sf"/>
</dbReference>
<dbReference type="InterPro" id="IPR009100">
    <property type="entry name" value="AcylCoA_DH/oxidase_NM_dom_sf"/>
</dbReference>
<dbReference type="PANTHER" id="PTHR10909:SF250">
    <property type="entry name" value="PEROXISOMAL ACYL-COENZYME A OXIDASE 1"/>
    <property type="match status" value="1"/>
</dbReference>
<feature type="binding site" evidence="12">
    <location>
        <position position="177"/>
    </location>
    <ligand>
        <name>FAD</name>
        <dbReference type="ChEBI" id="CHEBI:57692"/>
    </ligand>
</feature>
<evidence type="ECO:0000256" key="9">
    <source>
        <dbReference type="ARBA" id="ARBA00023098"/>
    </source>
</evidence>
<dbReference type="Gene3D" id="1.20.140.10">
    <property type="entry name" value="Butyryl-CoA Dehydrogenase, subunit A, domain 3"/>
    <property type="match status" value="2"/>
</dbReference>
<dbReference type="InterPro" id="IPR046373">
    <property type="entry name" value="Acyl-CoA_Oxase/DH_mid-dom_sf"/>
</dbReference>
<name>A0AAU9JCG2_9CILI</name>
<evidence type="ECO:0000256" key="5">
    <source>
        <dbReference type="ARBA" id="ARBA00022630"/>
    </source>
</evidence>
<evidence type="ECO:0000256" key="12">
    <source>
        <dbReference type="PIRSR" id="PIRSR000168-2"/>
    </source>
</evidence>
<comment type="cofactor">
    <cofactor evidence="2">
        <name>FAD</name>
        <dbReference type="ChEBI" id="CHEBI:57692"/>
    </cofactor>
</comment>
<feature type="domain" description="Acyl-CoA oxidase C-terminal" evidence="13">
    <location>
        <begin position="477"/>
        <end position="651"/>
    </location>
</feature>
<evidence type="ECO:0000256" key="6">
    <source>
        <dbReference type="ARBA" id="ARBA00022827"/>
    </source>
</evidence>
<evidence type="ECO:0000313" key="17">
    <source>
        <dbReference type="EMBL" id="CAG9321703.1"/>
    </source>
</evidence>
<gene>
    <name evidence="17" type="ORF">BSTOLATCC_MIC29617</name>
</gene>
<feature type="binding site" evidence="12">
    <location>
        <position position="138"/>
    </location>
    <ligand>
        <name>FAD</name>
        <dbReference type="ChEBI" id="CHEBI:57692"/>
    </ligand>
</feature>
<dbReference type="InterPro" id="IPR036250">
    <property type="entry name" value="AcylCo_DH-like_C"/>
</dbReference>
<evidence type="ECO:0000256" key="8">
    <source>
        <dbReference type="ARBA" id="ARBA00023002"/>
    </source>
</evidence>
<organism evidence="17 18">
    <name type="scientific">Blepharisma stoltei</name>
    <dbReference type="NCBI Taxonomy" id="1481888"/>
    <lineage>
        <taxon>Eukaryota</taxon>
        <taxon>Sar</taxon>
        <taxon>Alveolata</taxon>
        <taxon>Ciliophora</taxon>
        <taxon>Postciliodesmatophora</taxon>
        <taxon>Heterotrichea</taxon>
        <taxon>Heterotrichida</taxon>
        <taxon>Blepharismidae</taxon>
        <taxon>Blepharisma</taxon>
    </lineage>
</organism>
<evidence type="ECO:0000256" key="2">
    <source>
        <dbReference type="ARBA" id="ARBA00001974"/>
    </source>
</evidence>
<evidence type="ECO:0000256" key="7">
    <source>
        <dbReference type="ARBA" id="ARBA00022832"/>
    </source>
</evidence>
<dbReference type="InterPro" id="IPR029320">
    <property type="entry name" value="Acyl-CoA_ox_N"/>
</dbReference>
<evidence type="ECO:0000256" key="4">
    <source>
        <dbReference type="ARBA" id="ARBA00006288"/>
    </source>
</evidence>
<feature type="domain" description="Acyl-coenzyme A oxidase N-terminal" evidence="15">
    <location>
        <begin position="30"/>
        <end position="132"/>
    </location>
</feature>
<protein>
    <recommendedName>
        <fullName evidence="11">Acyl-coenzyme A oxidase</fullName>
    </recommendedName>
</protein>
<dbReference type="GO" id="GO:0005777">
    <property type="term" value="C:peroxisome"/>
    <property type="evidence" value="ECO:0007669"/>
    <property type="project" value="UniProtKB-SubCell"/>
</dbReference>
<evidence type="ECO:0000259" key="15">
    <source>
        <dbReference type="Pfam" id="PF14749"/>
    </source>
</evidence>
<feature type="domain" description="Acyl-CoA oxidase/dehydrogenase middle" evidence="14">
    <location>
        <begin position="134"/>
        <end position="243"/>
    </location>
</feature>
<accession>A0AAU9JCG2</accession>
<dbReference type="Pfam" id="PF01756">
    <property type="entry name" value="ACOX"/>
    <property type="match status" value="1"/>
</dbReference>
<evidence type="ECO:0000256" key="10">
    <source>
        <dbReference type="ARBA" id="ARBA00023140"/>
    </source>
</evidence>
<dbReference type="InterPro" id="IPR055060">
    <property type="entry name" value="ACOX_C_alpha1"/>
</dbReference>
<dbReference type="GO" id="GO:0055088">
    <property type="term" value="P:lipid homeostasis"/>
    <property type="evidence" value="ECO:0007669"/>
    <property type="project" value="TreeGrafter"/>
</dbReference>
<dbReference type="AlphaFoldDB" id="A0AAU9JCG2"/>
<dbReference type="Gene3D" id="2.40.110.10">
    <property type="entry name" value="Butyryl-CoA Dehydrogenase, subunit A, domain 2"/>
    <property type="match status" value="1"/>
</dbReference>
<comment type="catalytic activity">
    <reaction evidence="1">
        <text>a 2,3-saturated acyl-CoA + O2 = a (2E)-enoyl-CoA + H2O2</text>
        <dbReference type="Rhea" id="RHEA:38959"/>
        <dbReference type="ChEBI" id="CHEBI:15379"/>
        <dbReference type="ChEBI" id="CHEBI:16240"/>
        <dbReference type="ChEBI" id="CHEBI:58856"/>
        <dbReference type="ChEBI" id="CHEBI:65111"/>
        <dbReference type="EC" id="1.3.3.6"/>
    </reaction>
</comment>
<sequence>MGLEEERKKVTFCVENLTRFLYAQILPDVSFERIRELKDKILKIPDLNYTLERYHDTREDALNRGIRQGLAMRAIFQKENCTESERRMVMGFFPEITAAVLQYDFFMPAFNLQASEEQKAQYKEKLDNLEIIGCYAQTELGHGSNVRGIETQAIYDNQRDEFIMNSPTVTSHKWWIGGLGVSCSHALVVAKLIMNQQDMGPHTFFVPIRDMRTHEPLPGITVGDIGPKMGNPCADNGFLRFDNYRVPKSVMLTRFARINDKGEYEILDPNALKVLYSSLVRARVNLSRDAWHYPTIAATIAIRYSLVREQFPDPENPQRERKLLDYQIQRSKLFTVLAKIYAIVFVRAVLTEKYNESERRMKNMDGSLLGELHALSSLCKGFITASAIECIEVCRRCCGGHGYSMYSGIPHLYASYLPSATYDGDNSILILQSARYMTNIIKKIHKGEPIPDKYVFLANPIPHLSGDQNPASPSFHQACFQAISYVSLNNLAKREAQFLKNGMKKEKIWTEILQIEGIEAAETFFHTSVHEDFIKGLSLITDPNAKQAIEYLRQIYAITQLDKYAGILINLGASPNVIDKMKDVLLEAFDKTRDNAIGLIEAFEKPDEMLCSVLGKRDGNVYESMLFAAKHLNPINKSSVYPGIQKYLRPKL</sequence>